<protein>
    <submittedName>
        <fullName evidence="3">Uncharacterized protein</fullName>
    </submittedName>
</protein>
<dbReference type="Pfam" id="PF00450">
    <property type="entry name" value="Peptidase_S10"/>
    <property type="match status" value="1"/>
</dbReference>
<sequence>MTLSCFGSPEAHAALLCPLFSMKLVVNIIFLDSPVGTEFSYAKTSTAYNTSDTLAAGQAYSFLRKGYLLGNPFTHEINDLNSRVPFAHRVSTKAYCYGKYRDVDPDNVLCVEYLRQVQEIDSDGLLFWKADAGLICLMDSYQFEEFYCLLLQMHIAVCSSVQIDSDGLLFWKADAGLICLMDSYQFEEFYCLLLQMHIAVCSSVQIDSDGLLFWKADAGLICLMDSYQFEEFYCLLLQMHIAVCSSVQIDSDGLLFWKADAGLICLMDSYQFEEFYCLLLQMHIAVCSSVQIDSDGLLFWKADAGLICLMDSYQFEEFYCLLLQMHIAVCSSVQIDSDGLLFWKADAGLICLMDSYQFEEFYCLLLQMHIVPGWVSAWLCPHSIGLVFEQSIIQLHALLGNSCRCCDVAQILQIIERFGCSCAEVSTTIPLCLVGIEIPQVYYSFNPIFMLAEPLMLASVFFFFFMGCVAYLHVDLSIRK</sequence>
<comment type="similarity">
    <text evidence="1">Belongs to the peptidase S10 family.</text>
</comment>
<keyword evidence="2" id="KW-0472">Membrane</keyword>
<keyword evidence="2" id="KW-0812">Transmembrane</keyword>
<gene>
    <name evidence="3" type="ORF">TEA_021008</name>
</gene>
<dbReference type="Gene3D" id="3.40.50.1820">
    <property type="entry name" value="alpha/beta hydrolase"/>
    <property type="match status" value="1"/>
</dbReference>
<dbReference type="InterPro" id="IPR029058">
    <property type="entry name" value="AB_hydrolase_fold"/>
</dbReference>
<dbReference type="EMBL" id="SDRB02008116">
    <property type="protein sequence ID" value="THG09933.1"/>
    <property type="molecule type" value="Genomic_DNA"/>
</dbReference>
<dbReference type="GO" id="GO:0004185">
    <property type="term" value="F:serine-type carboxypeptidase activity"/>
    <property type="evidence" value="ECO:0007669"/>
    <property type="project" value="InterPro"/>
</dbReference>
<dbReference type="SUPFAM" id="SSF50978">
    <property type="entry name" value="WD40 repeat-like"/>
    <property type="match status" value="1"/>
</dbReference>
<accession>A0A4S4E273</accession>
<feature type="transmembrane region" description="Helical" evidence="2">
    <location>
        <begin position="455"/>
        <end position="474"/>
    </location>
</feature>
<proteinExistence type="inferred from homology"/>
<evidence type="ECO:0000256" key="1">
    <source>
        <dbReference type="ARBA" id="ARBA00009431"/>
    </source>
</evidence>
<organism evidence="3 4">
    <name type="scientific">Camellia sinensis var. sinensis</name>
    <name type="common">China tea</name>
    <dbReference type="NCBI Taxonomy" id="542762"/>
    <lineage>
        <taxon>Eukaryota</taxon>
        <taxon>Viridiplantae</taxon>
        <taxon>Streptophyta</taxon>
        <taxon>Embryophyta</taxon>
        <taxon>Tracheophyta</taxon>
        <taxon>Spermatophyta</taxon>
        <taxon>Magnoliopsida</taxon>
        <taxon>eudicotyledons</taxon>
        <taxon>Gunneridae</taxon>
        <taxon>Pentapetalae</taxon>
        <taxon>asterids</taxon>
        <taxon>Ericales</taxon>
        <taxon>Theaceae</taxon>
        <taxon>Camellia</taxon>
    </lineage>
</organism>
<dbReference type="AlphaFoldDB" id="A0A4S4E273"/>
<evidence type="ECO:0000313" key="3">
    <source>
        <dbReference type="EMBL" id="THG09933.1"/>
    </source>
</evidence>
<dbReference type="Proteomes" id="UP000306102">
    <property type="component" value="Unassembled WGS sequence"/>
</dbReference>
<dbReference type="SUPFAM" id="SSF53474">
    <property type="entry name" value="alpha/beta-Hydrolases"/>
    <property type="match status" value="1"/>
</dbReference>
<dbReference type="InterPro" id="IPR036322">
    <property type="entry name" value="WD40_repeat_dom_sf"/>
</dbReference>
<reference evidence="3 4" key="1">
    <citation type="journal article" date="2018" name="Proc. Natl. Acad. Sci. U.S.A.">
        <title>Draft genome sequence of Camellia sinensis var. sinensis provides insights into the evolution of the tea genome and tea quality.</title>
        <authorList>
            <person name="Wei C."/>
            <person name="Yang H."/>
            <person name="Wang S."/>
            <person name="Zhao J."/>
            <person name="Liu C."/>
            <person name="Gao L."/>
            <person name="Xia E."/>
            <person name="Lu Y."/>
            <person name="Tai Y."/>
            <person name="She G."/>
            <person name="Sun J."/>
            <person name="Cao H."/>
            <person name="Tong W."/>
            <person name="Gao Q."/>
            <person name="Li Y."/>
            <person name="Deng W."/>
            <person name="Jiang X."/>
            <person name="Wang W."/>
            <person name="Chen Q."/>
            <person name="Zhang S."/>
            <person name="Li H."/>
            <person name="Wu J."/>
            <person name="Wang P."/>
            <person name="Li P."/>
            <person name="Shi C."/>
            <person name="Zheng F."/>
            <person name="Jian J."/>
            <person name="Huang B."/>
            <person name="Shan D."/>
            <person name="Shi M."/>
            <person name="Fang C."/>
            <person name="Yue Y."/>
            <person name="Li F."/>
            <person name="Li D."/>
            <person name="Wei S."/>
            <person name="Han B."/>
            <person name="Jiang C."/>
            <person name="Yin Y."/>
            <person name="Xia T."/>
            <person name="Zhang Z."/>
            <person name="Bennetzen J.L."/>
            <person name="Zhao S."/>
            <person name="Wan X."/>
        </authorList>
    </citation>
    <scope>NUCLEOTIDE SEQUENCE [LARGE SCALE GENOMIC DNA]</scope>
    <source>
        <strain evidence="4">cv. Shuchazao</strain>
        <tissue evidence="3">Leaf</tissue>
    </source>
</reference>
<keyword evidence="4" id="KW-1185">Reference proteome</keyword>
<dbReference type="InterPro" id="IPR001563">
    <property type="entry name" value="Peptidase_S10"/>
</dbReference>
<evidence type="ECO:0000313" key="4">
    <source>
        <dbReference type="Proteomes" id="UP000306102"/>
    </source>
</evidence>
<name>A0A4S4E273_CAMSN</name>
<comment type="caution">
    <text evidence="3">The sequence shown here is derived from an EMBL/GenBank/DDBJ whole genome shotgun (WGS) entry which is preliminary data.</text>
</comment>
<keyword evidence="2" id="KW-1133">Transmembrane helix</keyword>
<evidence type="ECO:0000256" key="2">
    <source>
        <dbReference type="SAM" id="Phobius"/>
    </source>
</evidence>
<dbReference type="GO" id="GO:0006508">
    <property type="term" value="P:proteolysis"/>
    <property type="evidence" value="ECO:0007669"/>
    <property type="project" value="InterPro"/>
</dbReference>